<organism evidence="1 2">
    <name type="scientific">Adhaeribacter rhizoryzae</name>
    <dbReference type="NCBI Taxonomy" id="2607907"/>
    <lineage>
        <taxon>Bacteria</taxon>
        <taxon>Pseudomonadati</taxon>
        <taxon>Bacteroidota</taxon>
        <taxon>Cytophagia</taxon>
        <taxon>Cytophagales</taxon>
        <taxon>Hymenobacteraceae</taxon>
        <taxon>Adhaeribacter</taxon>
    </lineage>
</organism>
<dbReference type="Gene3D" id="1.25.10.90">
    <property type="match status" value="1"/>
</dbReference>
<dbReference type="SUPFAM" id="SSF48371">
    <property type="entry name" value="ARM repeat"/>
    <property type="match status" value="1"/>
</dbReference>
<evidence type="ECO:0000313" key="1">
    <source>
        <dbReference type="EMBL" id="KAA5543538.1"/>
    </source>
</evidence>
<gene>
    <name evidence="1" type="ORF">F0145_16610</name>
</gene>
<dbReference type="Proteomes" id="UP000323426">
    <property type="component" value="Unassembled WGS sequence"/>
</dbReference>
<dbReference type="PANTHER" id="PTHR41291:SF1">
    <property type="entry name" value="DNA ALKYLATION REPAIR PROTEIN"/>
    <property type="match status" value="1"/>
</dbReference>
<dbReference type="PANTHER" id="PTHR41291">
    <property type="entry name" value="DNA ALKYLATION REPAIR PROTEIN"/>
    <property type="match status" value="1"/>
</dbReference>
<evidence type="ECO:0000313" key="2">
    <source>
        <dbReference type="Proteomes" id="UP000323426"/>
    </source>
</evidence>
<dbReference type="Pfam" id="PF08713">
    <property type="entry name" value="DNA_alkylation"/>
    <property type="match status" value="1"/>
</dbReference>
<dbReference type="EMBL" id="VWSF01000013">
    <property type="protein sequence ID" value="KAA5543538.1"/>
    <property type="molecule type" value="Genomic_DNA"/>
</dbReference>
<accession>A0A5M6D7K8</accession>
<sequence>MQTKPLVNEVLQALQALANPDLKAGLVRFGINNQHALGIKIPVLQAYAKSLKKNQALALALWEINLHKARLLAIFLAVPAQFTEALMEQWIRRFDSWDICDQACARIFVRVPWAFSKAQEWAVRTPEFEKRAGFVLMATLAIHDKKATNEAFMPFFPLMQQEANDERNFVKKAINWALRQVGKRNLTLNQAAVQLAQQLKQQPAKSAQWIATDALRELTNPTLLNKLTAKEAQLKTAAL</sequence>
<dbReference type="AlphaFoldDB" id="A0A5M6D7K8"/>
<proteinExistence type="predicted"/>
<dbReference type="CDD" id="cd06561">
    <property type="entry name" value="AlkD_like"/>
    <property type="match status" value="1"/>
</dbReference>
<keyword evidence="2" id="KW-1185">Reference proteome</keyword>
<name>A0A5M6D7K8_9BACT</name>
<comment type="caution">
    <text evidence="1">The sequence shown here is derived from an EMBL/GenBank/DDBJ whole genome shotgun (WGS) entry which is preliminary data.</text>
</comment>
<reference evidence="1 2" key="1">
    <citation type="submission" date="2019-09" db="EMBL/GenBank/DDBJ databases">
        <title>Genome sequence and assembly of Adhaeribacter sp.</title>
        <authorList>
            <person name="Chhetri G."/>
        </authorList>
    </citation>
    <scope>NUCLEOTIDE SEQUENCE [LARGE SCALE GENOMIC DNA]</scope>
    <source>
        <strain evidence="1 2">DK36</strain>
    </source>
</reference>
<dbReference type="InterPro" id="IPR016024">
    <property type="entry name" value="ARM-type_fold"/>
</dbReference>
<dbReference type="InterPro" id="IPR014825">
    <property type="entry name" value="DNA_alkylation"/>
</dbReference>
<protein>
    <submittedName>
        <fullName evidence="1">DNA alkylation repair protein</fullName>
    </submittedName>
</protein>
<dbReference type="RefSeq" id="WP_150089959.1">
    <property type="nucleotide sequence ID" value="NZ_VWSF01000013.1"/>
</dbReference>